<keyword evidence="1" id="KW-0472">Membrane</keyword>
<gene>
    <name evidence="2" type="ORF">P3W55_13180</name>
</gene>
<dbReference type="EMBL" id="JARJLR010000233">
    <property type="protein sequence ID" value="MDF3842662.1"/>
    <property type="molecule type" value="Genomic_DNA"/>
</dbReference>
<accession>A0AAW6P6M4</accession>
<dbReference type="AlphaFoldDB" id="A0AAW6P6M4"/>
<dbReference type="RefSeq" id="WP_276214636.1">
    <property type="nucleotide sequence ID" value="NZ_JARJLR010000233.1"/>
</dbReference>
<evidence type="ECO:0000256" key="1">
    <source>
        <dbReference type="SAM" id="Phobius"/>
    </source>
</evidence>
<evidence type="ECO:0000313" key="2">
    <source>
        <dbReference type="EMBL" id="MDF3842662.1"/>
    </source>
</evidence>
<reference evidence="2" key="1">
    <citation type="submission" date="2023-03" db="EMBL/GenBank/DDBJ databases">
        <title>Draft assemblies of triclosan tolerant bacteria isolated from returned activated sludge.</title>
        <authorList>
            <person name="Van Hamelsveld S."/>
        </authorList>
    </citation>
    <scope>NUCLEOTIDE SEQUENCE</scope>
    <source>
        <strain evidence="2">GW210015_S63</strain>
    </source>
</reference>
<keyword evidence="1" id="KW-1133">Transmembrane helix</keyword>
<feature type="transmembrane region" description="Helical" evidence="1">
    <location>
        <begin position="99"/>
        <end position="116"/>
    </location>
</feature>
<keyword evidence="1" id="KW-0812">Transmembrane</keyword>
<dbReference type="Proteomes" id="UP001220662">
    <property type="component" value="Unassembled WGS sequence"/>
</dbReference>
<evidence type="ECO:0000313" key="3">
    <source>
        <dbReference type="Proteomes" id="UP001220662"/>
    </source>
</evidence>
<comment type="caution">
    <text evidence="2">The sequence shown here is derived from an EMBL/GenBank/DDBJ whole genome shotgun (WGS) entry which is preliminary data.</text>
</comment>
<sequence length="204" mass="21719">MSASALDYRPMTIIKLSGPLIREFGREHRRQLDTGSVQEAFSALRNTLPGFTEAIMRLQRLGMRFAIFRNRKNVGETDFCAAGTREVRIVPVITGSKRGGLMQTIIGVAMIAVAYLNPFGALTGTMVASMYAAGASMALGGVVQMLSPQAQGLSQSAAPENLPSYAFGSAKNTTASGNPVPLCYGRRRWGGAIISASIVAEDKT</sequence>
<proteinExistence type="predicted"/>
<organism evidence="2 3">
    <name type="scientific">Pseudomonas citronellolis</name>
    <dbReference type="NCBI Taxonomy" id="53408"/>
    <lineage>
        <taxon>Bacteria</taxon>
        <taxon>Pseudomonadati</taxon>
        <taxon>Pseudomonadota</taxon>
        <taxon>Gammaproteobacteria</taxon>
        <taxon>Pseudomonadales</taxon>
        <taxon>Pseudomonadaceae</taxon>
        <taxon>Pseudomonas</taxon>
    </lineage>
</organism>
<protein>
    <submittedName>
        <fullName evidence="2">Tail assembly protein</fullName>
    </submittedName>
</protein>
<name>A0AAW6P6M4_9PSED</name>